<sequence>MLAVPGMTPLLAVSLLARAAITADAMALTMYVVLALDMSYAAAGAVVAALTAGVALGGPLLGRMIDRRGLRTVLSATVVPQFVFWLTVPVLPYVALLGASFAAGLLMVPIQAVTRQAIAAMTTEEQRRAAFALESVTGEVSYIVGPTLVILCAAQVSPGVVAWGVGAAIVAGGAGIALLDPPLRAEDEAGAGGEAGVQAAGRPRRREWLRAPMVAVLTMGFGVAMLLSGIDLAIVATLREAGQVSWAALVVAVFGVTSVVGGLVYGALPWPMPTWLLLGLLGLVTIPAGLAHDWPWLCAAVVGAGLLTAPTLSMVSGEVSRLAPAGARGEATGLQSSAASAGFALGAPVVGTAIDASVPASGFVAAGLIGLLAALTGYLLSRRSPAAPSPPSSSGAPGRTRQVSVRNPTSR</sequence>
<dbReference type="Pfam" id="PF07690">
    <property type="entry name" value="MFS_1"/>
    <property type="match status" value="1"/>
</dbReference>
<reference evidence="5" key="1">
    <citation type="journal article" date="2019" name="Int. J. Syst. Evol. Microbiol.">
        <title>The Global Catalogue of Microorganisms (GCM) 10K type strain sequencing project: providing services to taxonomists for standard genome sequencing and annotation.</title>
        <authorList>
            <consortium name="The Broad Institute Genomics Platform"/>
            <consortium name="The Broad Institute Genome Sequencing Center for Infectious Disease"/>
            <person name="Wu L."/>
            <person name="Ma J."/>
        </authorList>
    </citation>
    <scope>NUCLEOTIDE SEQUENCE [LARGE SCALE GENOMIC DNA]</scope>
    <source>
        <strain evidence="5">JCM 3106</strain>
    </source>
</reference>
<gene>
    <name evidence="4" type="ORF">GCM10017559_02870</name>
</gene>
<keyword evidence="3" id="KW-0732">Signal</keyword>
<dbReference type="PANTHER" id="PTHR23542">
    <property type="match status" value="1"/>
</dbReference>
<comment type="caution">
    <text evidence="4">The sequence shown here is derived from an EMBL/GenBank/DDBJ whole genome shotgun (WGS) entry which is preliminary data.</text>
</comment>
<feature type="transmembrane region" description="Helical" evidence="2">
    <location>
        <begin position="272"/>
        <end position="288"/>
    </location>
</feature>
<feature type="region of interest" description="Disordered" evidence="1">
    <location>
        <begin position="383"/>
        <end position="411"/>
    </location>
</feature>
<protein>
    <submittedName>
        <fullName evidence="4">MFS transporter</fullName>
    </submittedName>
</protein>
<name>A0ABP6K6Q9_9ACTN</name>
<feature type="chain" id="PRO_5045557282" evidence="3">
    <location>
        <begin position="20"/>
        <end position="411"/>
    </location>
</feature>
<feature type="compositionally biased region" description="Low complexity" evidence="1">
    <location>
        <begin position="383"/>
        <end position="399"/>
    </location>
</feature>
<evidence type="ECO:0000313" key="5">
    <source>
        <dbReference type="Proteomes" id="UP001499930"/>
    </source>
</evidence>
<keyword evidence="2" id="KW-0812">Transmembrane</keyword>
<feature type="transmembrane region" description="Helical" evidence="2">
    <location>
        <begin position="93"/>
        <end position="110"/>
    </location>
</feature>
<feature type="compositionally biased region" description="Polar residues" evidence="1">
    <location>
        <begin position="401"/>
        <end position="411"/>
    </location>
</feature>
<organism evidence="4 5">
    <name type="scientific">Streptosporangium longisporum</name>
    <dbReference type="NCBI Taxonomy" id="46187"/>
    <lineage>
        <taxon>Bacteria</taxon>
        <taxon>Bacillati</taxon>
        <taxon>Actinomycetota</taxon>
        <taxon>Actinomycetes</taxon>
        <taxon>Streptosporangiales</taxon>
        <taxon>Streptosporangiaceae</taxon>
        <taxon>Streptosporangium</taxon>
    </lineage>
</organism>
<proteinExistence type="predicted"/>
<feature type="transmembrane region" description="Helical" evidence="2">
    <location>
        <begin position="41"/>
        <end position="62"/>
    </location>
</feature>
<feature type="transmembrane region" description="Helical" evidence="2">
    <location>
        <begin position="360"/>
        <end position="380"/>
    </location>
</feature>
<accession>A0ABP6K6Q9</accession>
<feature type="signal peptide" evidence="3">
    <location>
        <begin position="1"/>
        <end position="19"/>
    </location>
</feature>
<evidence type="ECO:0000256" key="2">
    <source>
        <dbReference type="SAM" id="Phobius"/>
    </source>
</evidence>
<dbReference type="Proteomes" id="UP001499930">
    <property type="component" value="Unassembled WGS sequence"/>
</dbReference>
<feature type="transmembrane region" description="Helical" evidence="2">
    <location>
        <begin position="244"/>
        <end position="265"/>
    </location>
</feature>
<dbReference type="PANTHER" id="PTHR23542:SF1">
    <property type="entry name" value="MAJOR FACILITATOR SUPERFAMILY (MFS) PROFILE DOMAIN-CONTAINING PROTEIN"/>
    <property type="match status" value="1"/>
</dbReference>
<dbReference type="EMBL" id="BAAAWD010000002">
    <property type="protein sequence ID" value="GAA2986632.1"/>
    <property type="molecule type" value="Genomic_DNA"/>
</dbReference>
<evidence type="ECO:0000256" key="1">
    <source>
        <dbReference type="SAM" id="MobiDB-lite"/>
    </source>
</evidence>
<dbReference type="Gene3D" id="1.20.1250.20">
    <property type="entry name" value="MFS general substrate transporter like domains"/>
    <property type="match status" value="1"/>
</dbReference>
<feature type="transmembrane region" description="Helical" evidence="2">
    <location>
        <begin position="160"/>
        <end position="179"/>
    </location>
</feature>
<keyword evidence="5" id="KW-1185">Reference proteome</keyword>
<dbReference type="InterPro" id="IPR011701">
    <property type="entry name" value="MFS"/>
</dbReference>
<keyword evidence="2" id="KW-0472">Membrane</keyword>
<feature type="transmembrane region" description="Helical" evidence="2">
    <location>
        <begin position="214"/>
        <end position="238"/>
    </location>
</feature>
<keyword evidence="2" id="KW-1133">Transmembrane helix</keyword>
<evidence type="ECO:0000256" key="3">
    <source>
        <dbReference type="SAM" id="SignalP"/>
    </source>
</evidence>
<dbReference type="SUPFAM" id="SSF103473">
    <property type="entry name" value="MFS general substrate transporter"/>
    <property type="match status" value="1"/>
</dbReference>
<evidence type="ECO:0000313" key="4">
    <source>
        <dbReference type="EMBL" id="GAA2986632.1"/>
    </source>
</evidence>
<dbReference type="InterPro" id="IPR036259">
    <property type="entry name" value="MFS_trans_sf"/>
</dbReference>